<proteinExistence type="predicted"/>
<reference evidence="1 2" key="1">
    <citation type="journal article" date="2019" name="Sci. Rep.">
        <title>Orb-weaving spider Araneus ventricosus genome elucidates the spidroin gene catalogue.</title>
        <authorList>
            <person name="Kono N."/>
            <person name="Nakamura H."/>
            <person name="Ohtoshi R."/>
            <person name="Moran D.A.P."/>
            <person name="Shinohara A."/>
            <person name="Yoshida Y."/>
            <person name="Fujiwara M."/>
            <person name="Mori M."/>
            <person name="Tomita M."/>
            <person name="Arakawa K."/>
        </authorList>
    </citation>
    <scope>NUCLEOTIDE SEQUENCE [LARGE SCALE GENOMIC DNA]</scope>
</reference>
<organism evidence="1 2">
    <name type="scientific">Araneus ventricosus</name>
    <name type="common">Orbweaver spider</name>
    <name type="synonym">Epeira ventricosa</name>
    <dbReference type="NCBI Taxonomy" id="182803"/>
    <lineage>
        <taxon>Eukaryota</taxon>
        <taxon>Metazoa</taxon>
        <taxon>Ecdysozoa</taxon>
        <taxon>Arthropoda</taxon>
        <taxon>Chelicerata</taxon>
        <taxon>Arachnida</taxon>
        <taxon>Araneae</taxon>
        <taxon>Araneomorphae</taxon>
        <taxon>Entelegynae</taxon>
        <taxon>Araneoidea</taxon>
        <taxon>Araneidae</taxon>
        <taxon>Araneus</taxon>
    </lineage>
</organism>
<dbReference type="EMBL" id="BGPR01005686">
    <property type="protein sequence ID" value="GBN12492.1"/>
    <property type="molecule type" value="Genomic_DNA"/>
</dbReference>
<dbReference type="AlphaFoldDB" id="A0A4Y2LD16"/>
<dbReference type="Proteomes" id="UP000499080">
    <property type="component" value="Unassembled WGS sequence"/>
</dbReference>
<gene>
    <name evidence="1" type="ORF">AVEN_215471_1</name>
</gene>
<evidence type="ECO:0000313" key="1">
    <source>
        <dbReference type="EMBL" id="GBN12492.1"/>
    </source>
</evidence>
<protein>
    <submittedName>
        <fullName evidence="1">Uncharacterized protein</fullName>
    </submittedName>
</protein>
<evidence type="ECO:0000313" key="2">
    <source>
        <dbReference type="Proteomes" id="UP000499080"/>
    </source>
</evidence>
<accession>A0A4Y2LD16</accession>
<comment type="caution">
    <text evidence="1">The sequence shown here is derived from an EMBL/GenBank/DDBJ whole genome shotgun (WGS) entry which is preliminary data.</text>
</comment>
<sequence>MKYKERIYKIVLYQVSAFHNRRCGGFSDRNSTSRTAGGRIPPKTHAIAKTELLFLLSRPSDYLQMFLQNLKPSTNPRAIGTGYLFCEKSVQYSLRFLLLSEVPRKTEGIASLCAERCSS</sequence>
<name>A0A4Y2LD16_ARAVE</name>
<keyword evidence="2" id="KW-1185">Reference proteome</keyword>